<reference evidence="1" key="2">
    <citation type="journal article" date="2015" name="Fish Shellfish Immunol.">
        <title>Early steps in the European eel (Anguilla anguilla)-Vibrio vulnificus interaction in the gills: Role of the RtxA13 toxin.</title>
        <authorList>
            <person name="Callol A."/>
            <person name="Pajuelo D."/>
            <person name="Ebbesson L."/>
            <person name="Teles M."/>
            <person name="MacKenzie S."/>
            <person name="Amaro C."/>
        </authorList>
    </citation>
    <scope>NUCLEOTIDE SEQUENCE</scope>
</reference>
<accession>A0A0E9RNL7</accession>
<dbReference type="EMBL" id="GBXM01078624">
    <property type="protein sequence ID" value="JAH29953.1"/>
    <property type="molecule type" value="Transcribed_RNA"/>
</dbReference>
<protein>
    <submittedName>
        <fullName evidence="1">Uncharacterized protein</fullName>
    </submittedName>
</protein>
<sequence>MPSFVDHVIAFSALLIFGGRKTCAVQKLSALLKNRLSPSNEDGSSSLSL</sequence>
<organism evidence="1">
    <name type="scientific">Anguilla anguilla</name>
    <name type="common">European freshwater eel</name>
    <name type="synonym">Muraena anguilla</name>
    <dbReference type="NCBI Taxonomy" id="7936"/>
    <lineage>
        <taxon>Eukaryota</taxon>
        <taxon>Metazoa</taxon>
        <taxon>Chordata</taxon>
        <taxon>Craniata</taxon>
        <taxon>Vertebrata</taxon>
        <taxon>Euteleostomi</taxon>
        <taxon>Actinopterygii</taxon>
        <taxon>Neopterygii</taxon>
        <taxon>Teleostei</taxon>
        <taxon>Anguilliformes</taxon>
        <taxon>Anguillidae</taxon>
        <taxon>Anguilla</taxon>
    </lineage>
</organism>
<name>A0A0E9RNL7_ANGAN</name>
<dbReference type="AlphaFoldDB" id="A0A0E9RNL7"/>
<evidence type="ECO:0000313" key="1">
    <source>
        <dbReference type="EMBL" id="JAH29953.1"/>
    </source>
</evidence>
<reference evidence="1" key="1">
    <citation type="submission" date="2014-11" db="EMBL/GenBank/DDBJ databases">
        <authorList>
            <person name="Amaro Gonzalez C."/>
        </authorList>
    </citation>
    <scope>NUCLEOTIDE SEQUENCE</scope>
</reference>
<proteinExistence type="predicted"/>